<sequence length="97" mass="11185">MNTDNANTSQLIIYQSEDGRTRLDVRFVDETVWLTQALMGELFSTTPENVLMHLKNIFSEGELDQNATTKDFLVVRQEGTRQVKRKLKHSSKTQSRP</sequence>
<dbReference type="EMBL" id="JABWQX020000003">
    <property type="protein sequence ID" value="MBV4554037.1"/>
    <property type="molecule type" value="Genomic_DNA"/>
</dbReference>
<keyword evidence="2" id="KW-1185">Reference proteome</keyword>
<gene>
    <name evidence="1" type="ORF">HU742_023090</name>
</gene>
<reference evidence="1 2" key="1">
    <citation type="journal article" date="2020" name="Microorganisms">
        <title>Reliable Identification of Environmental Pseudomonas Isolates Using the rpoD Gene.</title>
        <authorList>
            <consortium name="The Broad Institute Genome Sequencing Platform"/>
            <person name="Girard L."/>
            <person name="Lood C."/>
            <person name="Rokni-Zadeh H."/>
            <person name="van Noort V."/>
            <person name="Lavigne R."/>
            <person name="De Mot R."/>
        </authorList>
    </citation>
    <scope>NUCLEOTIDE SEQUENCE [LARGE SCALE GENOMIC DNA]</scope>
    <source>
        <strain evidence="1 2">SWRI102</strain>
    </source>
</reference>
<protein>
    <submittedName>
        <fullName evidence="1">Death-on-curing protein</fullName>
    </submittedName>
</protein>
<dbReference type="RefSeq" id="WP_202884265.1">
    <property type="nucleotide sequence ID" value="NZ_JABWQX020000003.1"/>
</dbReference>
<dbReference type="Proteomes" id="UP000659438">
    <property type="component" value="Unassembled WGS sequence"/>
</dbReference>
<comment type="caution">
    <text evidence="1">The sequence shown here is derived from an EMBL/GenBank/DDBJ whole genome shotgun (WGS) entry which is preliminary data.</text>
</comment>
<name>A0A9E2WSQ7_9PSED</name>
<dbReference type="PANTHER" id="PTHR35810">
    <property type="entry name" value="CYTOPLASMIC PROTEIN-RELATED"/>
    <property type="match status" value="1"/>
</dbReference>
<organism evidence="1 2">
    <name type="scientific">Pseudomonas marvdashtae</name>
    <dbReference type="NCBI Taxonomy" id="2745500"/>
    <lineage>
        <taxon>Bacteria</taxon>
        <taxon>Pseudomonadati</taxon>
        <taxon>Pseudomonadota</taxon>
        <taxon>Gammaproteobacteria</taxon>
        <taxon>Pseudomonadales</taxon>
        <taxon>Pseudomonadaceae</taxon>
        <taxon>Pseudomonas</taxon>
    </lineage>
</organism>
<accession>A0A9E2WSQ7</accession>
<dbReference type="PANTHER" id="PTHR35810:SF1">
    <property type="entry name" value="CYTOPLASMIC PROTEIN"/>
    <property type="match status" value="1"/>
</dbReference>
<dbReference type="AlphaFoldDB" id="A0A9E2WSQ7"/>
<evidence type="ECO:0000313" key="2">
    <source>
        <dbReference type="Proteomes" id="UP000659438"/>
    </source>
</evidence>
<evidence type="ECO:0000313" key="1">
    <source>
        <dbReference type="EMBL" id="MBV4554037.1"/>
    </source>
</evidence>
<proteinExistence type="predicted"/>